<dbReference type="Proteomes" id="UP000241690">
    <property type="component" value="Unassembled WGS sequence"/>
</dbReference>
<keyword evidence="2" id="KW-1185">Reference proteome</keyword>
<dbReference type="EMBL" id="KZ679685">
    <property type="protein sequence ID" value="PTB51689.1"/>
    <property type="molecule type" value="Genomic_DNA"/>
</dbReference>
<sequence length="158" mass="17429">MTAMTVGLMEILSPLLGWLARQGHTRTTDMTRASTLHLDYCPEICRDVDSNAQMGAISSANILISGVGRVRHSSLARLMDGFIVVEMNSSVALLYISLVRQPLFAPQQRCPPESPSYRRCHLASVQALRATGIRVLYKPVEEQMKYGVSTARPGSSFF</sequence>
<dbReference type="AlphaFoldDB" id="A0A2T4A3Q8"/>
<name>A0A2T4A3Q8_TRIHA</name>
<evidence type="ECO:0000313" key="2">
    <source>
        <dbReference type="Proteomes" id="UP000241690"/>
    </source>
</evidence>
<organism evidence="1 2">
    <name type="scientific">Trichoderma harzianum CBS 226.95</name>
    <dbReference type="NCBI Taxonomy" id="983964"/>
    <lineage>
        <taxon>Eukaryota</taxon>
        <taxon>Fungi</taxon>
        <taxon>Dikarya</taxon>
        <taxon>Ascomycota</taxon>
        <taxon>Pezizomycotina</taxon>
        <taxon>Sordariomycetes</taxon>
        <taxon>Hypocreomycetidae</taxon>
        <taxon>Hypocreales</taxon>
        <taxon>Hypocreaceae</taxon>
        <taxon>Trichoderma</taxon>
    </lineage>
</organism>
<reference evidence="1 2" key="1">
    <citation type="submission" date="2016-07" db="EMBL/GenBank/DDBJ databases">
        <title>Multiple horizontal gene transfer events from other fungi enriched the ability of initially mycotrophic Trichoderma (Ascomycota) to feed on dead plant biomass.</title>
        <authorList>
            <consortium name="DOE Joint Genome Institute"/>
            <person name="Aerts A."/>
            <person name="Atanasova L."/>
            <person name="Chenthamara K."/>
            <person name="Zhang J."/>
            <person name="Grujic M."/>
            <person name="Henrissat B."/>
            <person name="Kuo A."/>
            <person name="Salamov A."/>
            <person name="Lipzen A."/>
            <person name="Labutti K."/>
            <person name="Barry K."/>
            <person name="Miao Y."/>
            <person name="Rahimi M.J."/>
            <person name="Shen Q."/>
            <person name="Grigoriev I.V."/>
            <person name="Kubicek C.P."/>
            <person name="Druzhinina I.S."/>
        </authorList>
    </citation>
    <scope>NUCLEOTIDE SEQUENCE [LARGE SCALE GENOMIC DNA]</scope>
    <source>
        <strain evidence="1 2">CBS 226.95</strain>
    </source>
</reference>
<protein>
    <submittedName>
        <fullName evidence="1">Uncharacterized protein</fullName>
    </submittedName>
</protein>
<dbReference type="RefSeq" id="XP_024771366.1">
    <property type="nucleotide sequence ID" value="XM_024913595.1"/>
</dbReference>
<dbReference type="GeneID" id="36622157"/>
<accession>A0A2T4A3Q8</accession>
<evidence type="ECO:0000313" key="1">
    <source>
        <dbReference type="EMBL" id="PTB51689.1"/>
    </source>
</evidence>
<proteinExistence type="predicted"/>
<gene>
    <name evidence="1" type="ORF">M431DRAFT_225269</name>
</gene>